<dbReference type="Gene3D" id="3.10.350.10">
    <property type="entry name" value="LysM domain"/>
    <property type="match status" value="1"/>
</dbReference>
<sequence>MEFLGVRSVHRIGCLIDNALSVQVRACGRNCHFMSLESDHMEEGCEEMYVVKEGDTLQSISAKCNDPFILEENPFIQQDNDVYPGLVIKITPYYTVD</sequence>
<dbReference type="PANTHER" id="PTHR33648">
    <property type="entry name" value="EMBRYO SAC 1"/>
    <property type="match status" value="1"/>
</dbReference>
<dbReference type="AlphaFoldDB" id="A0A0K9P6I7"/>
<dbReference type="SUPFAM" id="SSF54106">
    <property type="entry name" value="LysM domain"/>
    <property type="match status" value="1"/>
</dbReference>
<feature type="domain" description="LysM" evidence="1">
    <location>
        <begin position="49"/>
        <end position="91"/>
    </location>
</feature>
<reference evidence="3" key="1">
    <citation type="journal article" date="2016" name="Nature">
        <title>The genome of the seagrass Zostera marina reveals angiosperm adaptation to the sea.</title>
        <authorList>
            <person name="Olsen J.L."/>
            <person name="Rouze P."/>
            <person name="Verhelst B."/>
            <person name="Lin Y.-C."/>
            <person name="Bayer T."/>
            <person name="Collen J."/>
            <person name="Dattolo E."/>
            <person name="De Paoli E."/>
            <person name="Dittami S."/>
            <person name="Maumus F."/>
            <person name="Michel G."/>
            <person name="Kersting A."/>
            <person name="Lauritano C."/>
            <person name="Lohaus R."/>
            <person name="Toepel M."/>
            <person name="Tonon T."/>
            <person name="Vanneste K."/>
            <person name="Amirebrahimi M."/>
            <person name="Brakel J."/>
            <person name="Bostroem C."/>
            <person name="Chovatia M."/>
            <person name="Grimwood J."/>
            <person name="Jenkins J.W."/>
            <person name="Jueterbock A."/>
            <person name="Mraz A."/>
            <person name="Stam W.T."/>
            <person name="Tice H."/>
            <person name="Bornberg-Bauer E."/>
            <person name="Green P.J."/>
            <person name="Pearson G.A."/>
            <person name="Procaccini G."/>
            <person name="Duarte C.M."/>
            <person name="Schmutz J."/>
            <person name="Reusch T.B.H."/>
            <person name="Van de Peer Y."/>
        </authorList>
    </citation>
    <scope>NUCLEOTIDE SEQUENCE [LARGE SCALE GENOMIC DNA]</scope>
    <source>
        <strain evidence="3">cv. Finnish</strain>
    </source>
</reference>
<dbReference type="CDD" id="cd00118">
    <property type="entry name" value="LysM"/>
    <property type="match status" value="1"/>
</dbReference>
<dbReference type="InterPro" id="IPR036779">
    <property type="entry name" value="LysM_dom_sf"/>
</dbReference>
<keyword evidence="3" id="KW-1185">Reference proteome</keyword>
<dbReference type="Proteomes" id="UP000036987">
    <property type="component" value="Unassembled WGS sequence"/>
</dbReference>
<dbReference type="PANTHER" id="PTHR33648:SF33">
    <property type="entry name" value="PEPTIDOGLYCAN-BINDING LYSM DOMAIN PROTEIN"/>
    <property type="match status" value="1"/>
</dbReference>
<evidence type="ECO:0000259" key="1">
    <source>
        <dbReference type="Pfam" id="PF01476"/>
    </source>
</evidence>
<dbReference type="OrthoDB" id="776641at2759"/>
<evidence type="ECO:0000313" key="3">
    <source>
        <dbReference type="Proteomes" id="UP000036987"/>
    </source>
</evidence>
<comment type="caution">
    <text evidence="2">The sequence shown here is derived from an EMBL/GenBank/DDBJ whole genome shotgun (WGS) entry which is preliminary data.</text>
</comment>
<evidence type="ECO:0000313" key="2">
    <source>
        <dbReference type="EMBL" id="KMZ63820.1"/>
    </source>
</evidence>
<dbReference type="InterPro" id="IPR018392">
    <property type="entry name" value="LysM"/>
</dbReference>
<protein>
    <recommendedName>
        <fullName evidence="1">LysM domain-containing protein</fullName>
    </recommendedName>
</protein>
<accession>A0A0K9P6I7</accession>
<dbReference type="EMBL" id="LFYR01001207">
    <property type="protein sequence ID" value="KMZ63820.1"/>
    <property type="molecule type" value="Genomic_DNA"/>
</dbReference>
<gene>
    <name evidence="2" type="ORF">ZOSMA_397G00060</name>
</gene>
<name>A0A0K9P6I7_ZOSMR</name>
<organism evidence="2 3">
    <name type="scientific">Zostera marina</name>
    <name type="common">Eelgrass</name>
    <dbReference type="NCBI Taxonomy" id="29655"/>
    <lineage>
        <taxon>Eukaryota</taxon>
        <taxon>Viridiplantae</taxon>
        <taxon>Streptophyta</taxon>
        <taxon>Embryophyta</taxon>
        <taxon>Tracheophyta</taxon>
        <taxon>Spermatophyta</taxon>
        <taxon>Magnoliopsida</taxon>
        <taxon>Liliopsida</taxon>
        <taxon>Zosteraceae</taxon>
        <taxon>Zostera</taxon>
    </lineage>
</organism>
<dbReference type="Pfam" id="PF01476">
    <property type="entry name" value="LysM"/>
    <property type="match status" value="1"/>
</dbReference>
<proteinExistence type="predicted"/>